<name>A0A7S5WUM1_9CAUD</name>
<gene>
    <name evidence="1" type="primary">12</name>
    <name evidence="1" type="ORF">Jinkies_12</name>
</gene>
<dbReference type="EMBL" id="MT498043">
    <property type="protein sequence ID" value="QKY78960.1"/>
    <property type="molecule type" value="Genomic_DNA"/>
</dbReference>
<evidence type="ECO:0000313" key="2">
    <source>
        <dbReference type="Proteomes" id="UP000594363"/>
    </source>
</evidence>
<accession>A0A7S5WUM1</accession>
<protein>
    <submittedName>
        <fullName evidence="1">Uncharacterized protein</fullName>
    </submittedName>
</protein>
<proteinExistence type="predicted"/>
<evidence type="ECO:0000313" key="1">
    <source>
        <dbReference type="EMBL" id="QKY78960.1"/>
    </source>
</evidence>
<organism evidence="1 2">
    <name type="scientific">Arthrobacter phage Jinkies</name>
    <dbReference type="NCBI Taxonomy" id="2743903"/>
    <lineage>
        <taxon>Viruses</taxon>
        <taxon>Duplodnaviria</taxon>
        <taxon>Heunggongvirae</taxon>
        <taxon>Uroviricota</taxon>
        <taxon>Caudoviricetes</taxon>
        <taxon>Berryhillviridae</taxon>
        <taxon>Jinkiesvirus</taxon>
        <taxon>Jinkiesvirus jinkies</taxon>
    </lineage>
</organism>
<dbReference type="Proteomes" id="UP000594363">
    <property type="component" value="Segment"/>
</dbReference>
<sequence length="165" mass="17033">MAVEQTAGTEWGVTVEEVSALAPHVTIGEAPDAPVDDTFYVPADRVISVNEVEGWIGDVAGRVSLRLANAGKITDAAQTAAIGKAAHDAVVNGAASYLVAAAHPVGQINDGAGYAALLWSRYETALEGAGTQLDAWLAEIAANPAEPVAPSYFFPAALFPDGKRF</sequence>
<reference evidence="1 2" key="1">
    <citation type="submission" date="2020-05" db="EMBL/GenBank/DDBJ databases">
        <authorList>
            <person name="Bohanan V.A."/>
            <person name="Brazelton B.R."/>
            <person name="Coffey L.M."/>
            <person name="Donovan A.R."/>
            <person name="Gales A.C."/>
            <person name="Glasscock A.J."/>
            <person name="Grill M."/>
            <person name="Harper M.C."/>
            <person name="Hollowell C.E."/>
            <person name="Liu T.Y."/>
            <person name="Mansour C."/>
            <person name="McDowell A.D."/>
            <person name="Miller T.E."/>
            <person name="Nash A.G."/>
            <person name="Seo J."/>
            <person name="Sherman Z.A."/>
            <person name="Albert R.M."/>
            <person name="Ayala A."/>
            <person name="Monti D.L."/>
            <person name="Garlena R.A."/>
            <person name="Russell D.A."/>
            <person name="Pope W.H."/>
            <person name="Jacobs-Sera D."/>
            <person name="Hatfull G.F."/>
        </authorList>
    </citation>
    <scope>NUCLEOTIDE SEQUENCE [LARGE SCALE GENOMIC DNA]</scope>
</reference>
<keyword evidence="2" id="KW-1185">Reference proteome</keyword>